<evidence type="ECO:0000313" key="2">
    <source>
        <dbReference type="EMBL" id="GAA2364070.1"/>
    </source>
</evidence>
<dbReference type="EMBL" id="BAAARA010000025">
    <property type="protein sequence ID" value="GAA2364070.1"/>
    <property type="molecule type" value="Genomic_DNA"/>
</dbReference>
<feature type="domain" description="DUF427" evidence="1">
    <location>
        <begin position="3"/>
        <end position="88"/>
    </location>
</feature>
<dbReference type="Gene3D" id="2.170.150.40">
    <property type="entry name" value="Domain of unknown function (DUF427)"/>
    <property type="match status" value="1"/>
</dbReference>
<dbReference type="Proteomes" id="UP001501218">
    <property type="component" value="Unassembled WGS sequence"/>
</dbReference>
<accession>A0ABN3GY96</accession>
<dbReference type="Pfam" id="PF04248">
    <property type="entry name" value="NTP_transf_9"/>
    <property type="match status" value="1"/>
</dbReference>
<evidence type="ECO:0000259" key="1">
    <source>
        <dbReference type="Pfam" id="PF04248"/>
    </source>
</evidence>
<dbReference type="PANTHER" id="PTHR34310">
    <property type="entry name" value="DUF427 DOMAIN PROTEIN (AFU_ORTHOLOGUE AFUA_3G02220)"/>
    <property type="match status" value="1"/>
</dbReference>
<keyword evidence="3" id="KW-1185">Reference proteome</keyword>
<comment type="caution">
    <text evidence="2">The sequence shown here is derived from an EMBL/GenBank/DDBJ whole genome shotgun (WGS) entry which is preliminary data.</text>
</comment>
<dbReference type="RefSeq" id="WP_344137985.1">
    <property type="nucleotide sequence ID" value="NZ_BAAARA010000025.1"/>
</dbReference>
<dbReference type="InterPro" id="IPR038694">
    <property type="entry name" value="DUF427_sf"/>
</dbReference>
<dbReference type="InterPro" id="IPR007361">
    <property type="entry name" value="DUF427"/>
</dbReference>
<name>A0ABN3GY96_9PSEU</name>
<sequence length="115" mass="12612">MLRAVQHGTVLAGAPRTVRVEENDRCRPDSVHQYHSVRSVTGTLRPRKGIARYYQLVIDDAELLDAAWCCPHPSPFARRIRGHIPFEPAAEFEGEPGGPGGGLFGRLRSLVGGAR</sequence>
<protein>
    <recommendedName>
        <fullName evidence="1">DUF427 domain-containing protein</fullName>
    </recommendedName>
</protein>
<reference evidence="2 3" key="1">
    <citation type="journal article" date="2019" name="Int. J. Syst. Evol. Microbiol.">
        <title>The Global Catalogue of Microorganisms (GCM) 10K type strain sequencing project: providing services to taxonomists for standard genome sequencing and annotation.</title>
        <authorList>
            <consortium name="The Broad Institute Genomics Platform"/>
            <consortium name="The Broad Institute Genome Sequencing Center for Infectious Disease"/>
            <person name="Wu L."/>
            <person name="Ma J."/>
        </authorList>
    </citation>
    <scope>NUCLEOTIDE SEQUENCE [LARGE SCALE GENOMIC DNA]</scope>
    <source>
        <strain evidence="2 3">JCM 16221</strain>
    </source>
</reference>
<proteinExistence type="predicted"/>
<organism evidence="2 3">
    <name type="scientific">Saccharopolyspora halophila</name>
    <dbReference type="NCBI Taxonomy" id="405551"/>
    <lineage>
        <taxon>Bacteria</taxon>
        <taxon>Bacillati</taxon>
        <taxon>Actinomycetota</taxon>
        <taxon>Actinomycetes</taxon>
        <taxon>Pseudonocardiales</taxon>
        <taxon>Pseudonocardiaceae</taxon>
        <taxon>Saccharopolyspora</taxon>
    </lineage>
</organism>
<evidence type="ECO:0000313" key="3">
    <source>
        <dbReference type="Proteomes" id="UP001501218"/>
    </source>
</evidence>
<dbReference type="PANTHER" id="PTHR34310:SF5">
    <property type="entry name" value="DUF427 DOMAIN PROTEIN (AFU_ORTHOLOGUE AFUA_3G02220)"/>
    <property type="match status" value="1"/>
</dbReference>
<gene>
    <name evidence="2" type="ORF">GCM10009854_49770</name>
</gene>